<evidence type="ECO:0000313" key="3">
    <source>
        <dbReference type="Proteomes" id="UP000788262"/>
    </source>
</evidence>
<comment type="caution">
    <text evidence="2">The sequence shown here is derived from an EMBL/GenBank/DDBJ whole genome shotgun (WGS) entry which is preliminary data.</text>
</comment>
<organism evidence="2 3">
    <name type="scientific">Streptomyces actuosus</name>
    <dbReference type="NCBI Taxonomy" id="1885"/>
    <lineage>
        <taxon>Bacteria</taxon>
        <taxon>Bacillati</taxon>
        <taxon>Actinomycetota</taxon>
        <taxon>Actinomycetes</taxon>
        <taxon>Kitasatosporales</taxon>
        <taxon>Streptomycetaceae</taxon>
        <taxon>Streptomyces</taxon>
    </lineage>
</organism>
<sequence>MTPRDTGVQDTPTAAVRVRAAEGDVDETSLARIRAKVLAALDRPGLPPLGGEVRITRAAARHTEQPWSAGGEIRVGADLVVVHAQEATAYRLADRLHDRLRGQVERVVHRGETARRTSAPPPWRGGPGGAQSAEASPGS</sequence>
<evidence type="ECO:0000313" key="2">
    <source>
        <dbReference type="EMBL" id="MBN0043716.1"/>
    </source>
</evidence>
<gene>
    <name evidence="2" type="ORF">JS756_06265</name>
</gene>
<protein>
    <recommendedName>
        <fullName evidence="4">Asp23/Gls24 family protein</fullName>
    </recommendedName>
</protein>
<name>A0ABS2VL00_STRAS</name>
<reference evidence="2 3" key="1">
    <citation type="submission" date="2021-02" db="EMBL/GenBank/DDBJ databases">
        <title>Whole genome sequencing of Streptomyces actuosus VRA1.</title>
        <authorList>
            <person name="Sen G."/>
            <person name="Sen A."/>
        </authorList>
    </citation>
    <scope>NUCLEOTIDE SEQUENCE [LARGE SCALE GENOMIC DNA]</scope>
    <source>
        <strain evidence="2 3">VRA1</strain>
    </source>
</reference>
<keyword evidence="3" id="KW-1185">Reference proteome</keyword>
<feature type="region of interest" description="Disordered" evidence="1">
    <location>
        <begin position="107"/>
        <end position="139"/>
    </location>
</feature>
<evidence type="ECO:0008006" key="4">
    <source>
        <dbReference type="Google" id="ProtNLM"/>
    </source>
</evidence>
<accession>A0ABS2VL00</accession>
<evidence type="ECO:0000256" key="1">
    <source>
        <dbReference type="SAM" id="MobiDB-lite"/>
    </source>
</evidence>
<dbReference type="RefSeq" id="WP_205381935.1">
    <property type="nucleotide sequence ID" value="NZ_JAFFZS010000003.1"/>
</dbReference>
<proteinExistence type="predicted"/>
<dbReference type="EMBL" id="JAFFZS010000003">
    <property type="protein sequence ID" value="MBN0043716.1"/>
    <property type="molecule type" value="Genomic_DNA"/>
</dbReference>
<dbReference type="Proteomes" id="UP000788262">
    <property type="component" value="Unassembled WGS sequence"/>
</dbReference>